<dbReference type="EMBL" id="SDRB02010982">
    <property type="protein sequence ID" value="THG03363.1"/>
    <property type="molecule type" value="Genomic_DNA"/>
</dbReference>
<keyword evidence="5" id="KW-0732">Signal</keyword>
<dbReference type="InterPro" id="IPR000719">
    <property type="entry name" value="Prot_kinase_dom"/>
</dbReference>
<evidence type="ECO:0000256" key="1">
    <source>
        <dbReference type="ARBA" id="ARBA00004479"/>
    </source>
</evidence>
<feature type="binding site" evidence="12">
    <location>
        <position position="363"/>
    </location>
    <ligand>
        <name>ATP</name>
        <dbReference type="ChEBI" id="CHEBI:30616"/>
    </ligand>
</feature>
<evidence type="ECO:0000259" key="13">
    <source>
        <dbReference type="PROSITE" id="PS50011"/>
    </source>
</evidence>
<dbReference type="InterPro" id="IPR011009">
    <property type="entry name" value="Kinase-like_dom_sf"/>
</dbReference>
<keyword evidence="11" id="KW-0325">Glycoprotein</keyword>
<evidence type="ECO:0000256" key="6">
    <source>
        <dbReference type="ARBA" id="ARBA00022741"/>
    </source>
</evidence>
<dbReference type="Gene3D" id="1.10.510.10">
    <property type="entry name" value="Transferase(Phosphotransferase) domain 1"/>
    <property type="match status" value="1"/>
</dbReference>
<evidence type="ECO:0000256" key="3">
    <source>
        <dbReference type="ARBA" id="ARBA00022679"/>
    </source>
</evidence>
<dbReference type="InterPro" id="IPR025287">
    <property type="entry name" value="WAK_GUB"/>
</dbReference>
<name>A0A4S4DKE5_CAMSN</name>
<evidence type="ECO:0000256" key="2">
    <source>
        <dbReference type="ARBA" id="ARBA00022527"/>
    </source>
</evidence>
<dbReference type="AlphaFoldDB" id="A0A4S4DKE5"/>
<dbReference type="PROSITE" id="PS50011">
    <property type="entry name" value="PROTEIN_KINASE_DOM"/>
    <property type="match status" value="1"/>
</dbReference>
<keyword evidence="8 12" id="KW-0067">ATP-binding</keyword>
<evidence type="ECO:0000256" key="12">
    <source>
        <dbReference type="PROSITE-ProRule" id="PRU10141"/>
    </source>
</evidence>
<dbReference type="SMART" id="SM00220">
    <property type="entry name" value="S_TKc"/>
    <property type="match status" value="1"/>
</dbReference>
<dbReference type="GO" id="GO:0016020">
    <property type="term" value="C:membrane"/>
    <property type="evidence" value="ECO:0007669"/>
    <property type="project" value="UniProtKB-SubCell"/>
</dbReference>
<keyword evidence="3" id="KW-0808">Transferase</keyword>
<reference evidence="14 15" key="1">
    <citation type="journal article" date="2018" name="Proc. Natl. Acad. Sci. U.S.A.">
        <title>Draft genome sequence of Camellia sinensis var. sinensis provides insights into the evolution of the tea genome and tea quality.</title>
        <authorList>
            <person name="Wei C."/>
            <person name="Yang H."/>
            <person name="Wang S."/>
            <person name="Zhao J."/>
            <person name="Liu C."/>
            <person name="Gao L."/>
            <person name="Xia E."/>
            <person name="Lu Y."/>
            <person name="Tai Y."/>
            <person name="She G."/>
            <person name="Sun J."/>
            <person name="Cao H."/>
            <person name="Tong W."/>
            <person name="Gao Q."/>
            <person name="Li Y."/>
            <person name="Deng W."/>
            <person name="Jiang X."/>
            <person name="Wang W."/>
            <person name="Chen Q."/>
            <person name="Zhang S."/>
            <person name="Li H."/>
            <person name="Wu J."/>
            <person name="Wang P."/>
            <person name="Li P."/>
            <person name="Shi C."/>
            <person name="Zheng F."/>
            <person name="Jian J."/>
            <person name="Huang B."/>
            <person name="Shan D."/>
            <person name="Shi M."/>
            <person name="Fang C."/>
            <person name="Yue Y."/>
            <person name="Li F."/>
            <person name="Li D."/>
            <person name="Wei S."/>
            <person name="Han B."/>
            <person name="Jiang C."/>
            <person name="Yin Y."/>
            <person name="Xia T."/>
            <person name="Zhang Z."/>
            <person name="Bennetzen J.L."/>
            <person name="Zhao S."/>
            <person name="Wan X."/>
        </authorList>
    </citation>
    <scope>NUCLEOTIDE SEQUENCE [LARGE SCALE GENOMIC DNA]</scope>
    <source>
        <strain evidence="15">cv. Shuchazao</strain>
        <tissue evidence="14">Leaf</tissue>
    </source>
</reference>
<dbReference type="GO" id="GO:0030247">
    <property type="term" value="F:polysaccharide binding"/>
    <property type="evidence" value="ECO:0007669"/>
    <property type="project" value="InterPro"/>
</dbReference>
<dbReference type="FunFam" id="3.30.200.20:FF:000178">
    <property type="entry name" value="serine/threonine-protein kinase PBS1-like"/>
    <property type="match status" value="1"/>
</dbReference>
<keyword evidence="2" id="KW-0723">Serine/threonine-protein kinase</keyword>
<sequence>MIRHQCYGFNVRQDNSEVKTVLEEAHKGWLNSSVDSLAMAAAATVVGVGGGAEEQDPECLPTSCRKHHGPEIRFPFRLKGKQHERCGYPGFDLSCIHHSKFPVLDLPFSVSAFVKHIDYKSQTINISDSEPQVCLPRQLPSLNQSAFPFQFLTNYYYEDVSFINCSQTRDKSSMIQIACLSDQSHQVYAIVTSYTSLLVSCTKMYNMSLPEEIFDYGYGTITFDHLQLNWSKPDCGKCEAQGKNCGFKKNNNSSSSKSQLLLNGSTECFDKPRQPSTGAVLGPTFLLVVVIAMYHVYRSNKIKKADQVKIDKFLEDYKALKPARYAYADIKKITNQFEDKVGQGGYGIVYKGKLSNDVYVAVKILNNVKGNGDEFINEVQTMGRIHHINVVRLVGYCADGFRRALLYEFLPNNSLEKFIASDQQKRSLGWKKLEDIALGIAKGIEYLHLGCDQRILHFDIKPHNILLDNKFNPKISDFGLAKLCSKEQSAVSMTTARGTVGYIAPEVFSRNFGNVSYKSDVYSFGMLLLDMVGGRQNTVTQNMSECYFPEWIYKRLHQGEDLGIQIEEDGDAKIIRKLTIVGLWCIQWYPVDRPSMKVVVQMLEGDGDTLIVPHSPFASTSPMPMTGTTGGRTFNSELEVISESE</sequence>
<dbReference type="GO" id="GO:0004674">
    <property type="term" value="F:protein serine/threonine kinase activity"/>
    <property type="evidence" value="ECO:0007669"/>
    <property type="project" value="UniProtKB-KW"/>
</dbReference>
<keyword evidence="6 12" id="KW-0547">Nucleotide-binding</keyword>
<dbReference type="Pfam" id="PF00069">
    <property type="entry name" value="Pkinase"/>
    <property type="match status" value="1"/>
</dbReference>
<evidence type="ECO:0000256" key="10">
    <source>
        <dbReference type="ARBA" id="ARBA00023136"/>
    </source>
</evidence>
<keyword evidence="7" id="KW-0418">Kinase</keyword>
<dbReference type="PROSITE" id="PS00107">
    <property type="entry name" value="PROTEIN_KINASE_ATP"/>
    <property type="match status" value="1"/>
</dbReference>
<comment type="caution">
    <text evidence="14">The sequence shown here is derived from an EMBL/GenBank/DDBJ whole genome shotgun (WGS) entry which is preliminary data.</text>
</comment>
<comment type="subcellular location">
    <subcellularLocation>
        <location evidence="1">Membrane</location>
        <topology evidence="1">Single-pass type I membrane protein</topology>
    </subcellularLocation>
</comment>
<evidence type="ECO:0000256" key="8">
    <source>
        <dbReference type="ARBA" id="ARBA00022840"/>
    </source>
</evidence>
<feature type="domain" description="Protein kinase" evidence="13">
    <location>
        <begin position="335"/>
        <end position="617"/>
    </location>
</feature>
<dbReference type="InterPro" id="IPR008271">
    <property type="entry name" value="Ser/Thr_kinase_AS"/>
</dbReference>
<evidence type="ECO:0000256" key="7">
    <source>
        <dbReference type="ARBA" id="ARBA00022777"/>
    </source>
</evidence>
<organism evidence="14 15">
    <name type="scientific">Camellia sinensis var. sinensis</name>
    <name type="common">China tea</name>
    <dbReference type="NCBI Taxonomy" id="542762"/>
    <lineage>
        <taxon>Eukaryota</taxon>
        <taxon>Viridiplantae</taxon>
        <taxon>Streptophyta</taxon>
        <taxon>Embryophyta</taxon>
        <taxon>Tracheophyta</taxon>
        <taxon>Spermatophyta</taxon>
        <taxon>Magnoliopsida</taxon>
        <taxon>eudicotyledons</taxon>
        <taxon>Gunneridae</taxon>
        <taxon>Pentapetalae</taxon>
        <taxon>asterids</taxon>
        <taxon>Ericales</taxon>
        <taxon>Theaceae</taxon>
        <taxon>Camellia</taxon>
    </lineage>
</organism>
<dbReference type="STRING" id="542762.A0A4S4DKE5"/>
<keyword evidence="15" id="KW-1185">Reference proteome</keyword>
<protein>
    <recommendedName>
        <fullName evidence="13">Protein kinase domain-containing protein</fullName>
    </recommendedName>
</protein>
<dbReference type="InterPro" id="IPR017441">
    <property type="entry name" value="Protein_kinase_ATP_BS"/>
</dbReference>
<dbReference type="Gene3D" id="3.30.200.20">
    <property type="entry name" value="Phosphorylase Kinase, domain 1"/>
    <property type="match status" value="1"/>
</dbReference>
<dbReference type="Proteomes" id="UP000306102">
    <property type="component" value="Unassembled WGS sequence"/>
</dbReference>
<dbReference type="InterPro" id="IPR045874">
    <property type="entry name" value="LRK10/LRL21-25-like"/>
</dbReference>
<dbReference type="SUPFAM" id="SSF56112">
    <property type="entry name" value="Protein kinase-like (PK-like)"/>
    <property type="match status" value="1"/>
</dbReference>
<evidence type="ECO:0000256" key="4">
    <source>
        <dbReference type="ARBA" id="ARBA00022692"/>
    </source>
</evidence>
<evidence type="ECO:0000256" key="11">
    <source>
        <dbReference type="ARBA" id="ARBA00023180"/>
    </source>
</evidence>
<evidence type="ECO:0000313" key="14">
    <source>
        <dbReference type="EMBL" id="THG03363.1"/>
    </source>
</evidence>
<keyword evidence="9" id="KW-1133">Transmembrane helix</keyword>
<evidence type="ECO:0000256" key="9">
    <source>
        <dbReference type="ARBA" id="ARBA00022989"/>
    </source>
</evidence>
<gene>
    <name evidence="14" type="ORF">TEA_010348</name>
</gene>
<proteinExistence type="predicted"/>
<accession>A0A4S4DKE5</accession>
<evidence type="ECO:0000313" key="15">
    <source>
        <dbReference type="Proteomes" id="UP000306102"/>
    </source>
</evidence>
<dbReference type="PROSITE" id="PS00108">
    <property type="entry name" value="PROTEIN_KINASE_ST"/>
    <property type="match status" value="1"/>
</dbReference>
<dbReference type="Pfam" id="PF13947">
    <property type="entry name" value="GUB_WAK_bind"/>
    <property type="match status" value="1"/>
</dbReference>
<dbReference type="FunFam" id="1.10.510.10:FF:000590">
    <property type="entry name" value="PR5-like receptor kinase"/>
    <property type="match status" value="1"/>
</dbReference>
<evidence type="ECO:0000256" key="5">
    <source>
        <dbReference type="ARBA" id="ARBA00022729"/>
    </source>
</evidence>
<keyword evidence="4" id="KW-0812">Transmembrane</keyword>
<dbReference type="PANTHER" id="PTHR27009">
    <property type="entry name" value="RUST RESISTANCE KINASE LR10-RELATED"/>
    <property type="match status" value="1"/>
</dbReference>
<keyword evidence="10" id="KW-0472">Membrane</keyword>
<dbReference type="GO" id="GO:0005524">
    <property type="term" value="F:ATP binding"/>
    <property type="evidence" value="ECO:0007669"/>
    <property type="project" value="UniProtKB-UniRule"/>
</dbReference>